<feature type="coiled-coil region" evidence="1">
    <location>
        <begin position="72"/>
        <end position="127"/>
    </location>
</feature>
<dbReference type="AlphaFoldDB" id="A0A8S1XZH5"/>
<dbReference type="Proteomes" id="UP000689195">
    <property type="component" value="Unassembled WGS sequence"/>
</dbReference>
<evidence type="ECO:0000313" key="3">
    <source>
        <dbReference type="EMBL" id="CAD8207151.1"/>
    </source>
</evidence>
<keyword evidence="1" id="KW-0175">Coiled coil</keyword>
<keyword evidence="4" id="KW-1185">Reference proteome</keyword>
<dbReference type="OrthoDB" id="309363at2759"/>
<gene>
    <name evidence="3" type="ORF">PPENT_87.1.T1460077</name>
</gene>
<feature type="domain" description="PB1" evidence="2">
    <location>
        <begin position="1"/>
        <end position="84"/>
    </location>
</feature>
<dbReference type="Pfam" id="PF00564">
    <property type="entry name" value="PB1"/>
    <property type="match status" value="1"/>
</dbReference>
<evidence type="ECO:0000259" key="2">
    <source>
        <dbReference type="PROSITE" id="PS51745"/>
    </source>
</evidence>
<dbReference type="InterPro" id="IPR000270">
    <property type="entry name" value="PB1_dom"/>
</dbReference>
<protein>
    <recommendedName>
        <fullName evidence="2">PB1 domain-containing protein</fullName>
    </recommendedName>
</protein>
<reference evidence="3" key="1">
    <citation type="submission" date="2021-01" db="EMBL/GenBank/DDBJ databases">
        <authorList>
            <consortium name="Genoscope - CEA"/>
            <person name="William W."/>
        </authorList>
    </citation>
    <scope>NUCLEOTIDE SEQUENCE</scope>
</reference>
<comment type="caution">
    <text evidence="3">The sequence shown here is derived from an EMBL/GenBank/DDBJ whole genome shotgun (WGS) entry which is preliminary data.</text>
</comment>
<name>A0A8S1XZH5_9CILI</name>
<organism evidence="3 4">
    <name type="scientific">Paramecium pentaurelia</name>
    <dbReference type="NCBI Taxonomy" id="43138"/>
    <lineage>
        <taxon>Eukaryota</taxon>
        <taxon>Sar</taxon>
        <taxon>Alveolata</taxon>
        <taxon>Ciliophora</taxon>
        <taxon>Intramacronucleata</taxon>
        <taxon>Oligohymenophorea</taxon>
        <taxon>Peniculida</taxon>
        <taxon>Parameciidae</taxon>
        <taxon>Paramecium</taxon>
    </lineage>
</organism>
<evidence type="ECO:0000313" key="4">
    <source>
        <dbReference type="Proteomes" id="UP000689195"/>
    </source>
</evidence>
<sequence length="271" mass="32761">MDIQVRYQNEQITFDGVQSYEDLQQEIQQKYPLLTNIELSYQDEEGDTIQVSNTSDIIAITDFTKVILQMDAQIDQQKIQELERAKKVEELKQKRLEEQRRKKLEEIQKEMDKIQEINSEKALIEEQFIQKSEDLRNRCEQLNQFQSQPLPDFKQIFYDSNFLDLIRQKESELLVLVDQKGFDTQLKANQKNFQETFEKLFARRTIQHQENYSRWLDNKHKINDIYQQIRQVENERLVKLQKLDEKLKRLQENLIKIKADLNMPQQNDDQF</sequence>
<proteinExistence type="predicted"/>
<dbReference type="EMBL" id="CAJJDO010000146">
    <property type="protein sequence ID" value="CAD8207151.1"/>
    <property type="molecule type" value="Genomic_DNA"/>
</dbReference>
<accession>A0A8S1XZH5</accession>
<dbReference type="CDD" id="cd05992">
    <property type="entry name" value="PB1"/>
    <property type="match status" value="1"/>
</dbReference>
<feature type="coiled-coil region" evidence="1">
    <location>
        <begin position="233"/>
        <end position="260"/>
    </location>
</feature>
<dbReference type="PROSITE" id="PS51745">
    <property type="entry name" value="PB1"/>
    <property type="match status" value="1"/>
</dbReference>
<evidence type="ECO:0000256" key="1">
    <source>
        <dbReference type="SAM" id="Coils"/>
    </source>
</evidence>
<dbReference type="InterPro" id="IPR053793">
    <property type="entry name" value="PB1-like"/>
</dbReference>